<keyword evidence="1" id="KW-0472">Membrane</keyword>
<evidence type="ECO:0000313" key="2">
    <source>
        <dbReference type="EMBL" id="KAK7268597.1"/>
    </source>
</evidence>
<sequence length="86" mass="9941">MFDGLRCHFWFSISHDFLILIFYIFVTNKRPEVGIAMVILEFVLRHRQITDQSRSVNLVNGVRGEVVVGMGKEEDKCCGRHVEKGD</sequence>
<protein>
    <submittedName>
        <fullName evidence="2">Uncharacterized protein</fullName>
    </submittedName>
</protein>
<keyword evidence="1" id="KW-1133">Transmembrane helix</keyword>
<dbReference type="Proteomes" id="UP001372338">
    <property type="component" value="Unassembled WGS sequence"/>
</dbReference>
<keyword evidence="3" id="KW-1185">Reference proteome</keyword>
<proteinExistence type="predicted"/>
<accession>A0AAN9I733</accession>
<evidence type="ECO:0000256" key="1">
    <source>
        <dbReference type="SAM" id="Phobius"/>
    </source>
</evidence>
<feature type="transmembrane region" description="Helical" evidence="1">
    <location>
        <begin position="7"/>
        <end position="26"/>
    </location>
</feature>
<organism evidence="2 3">
    <name type="scientific">Crotalaria pallida</name>
    <name type="common">Smooth rattlebox</name>
    <name type="synonym">Crotalaria striata</name>
    <dbReference type="NCBI Taxonomy" id="3830"/>
    <lineage>
        <taxon>Eukaryota</taxon>
        <taxon>Viridiplantae</taxon>
        <taxon>Streptophyta</taxon>
        <taxon>Embryophyta</taxon>
        <taxon>Tracheophyta</taxon>
        <taxon>Spermatophyta</taxon>
        <taxon>Magnoliopsida</taxon>
        <taxon>eudicotyledons</taxon>
        <taxon>Gunneridae</taxon>
        <taxon>Pentapetalae</taxon>
        <taxon>rosids</taxon>
        <taxon>fabids</taxon>
        <taxon>Fabales</taxon>
        <taxon>Fabaceae</taxon>
        <taxon>Papilionoideae</taxon>
        <taxon>50 kb inversion clade</taxon>
        <taxon>genistoids sensu lato</taxon>
        <taxon>core genistoids</taxon>
        <taxon>Crotalarieae</taxon>
        <taxon>Crotalaria</taxon>
    </lineage>
</organism>
<comment type="caution">
    <text evidence="2">The sequence shown here is derived from an EMBL/GenBank/DDBJ whole genome shotgun (WGS) entry which is preliminary data.</text>
</comment>
<name>A0AAN9I733_CROPI</name>
<keyword evidence="1" id="KW-0812">Transmembrane</keyword>
<dbReference type="AlphaFoldDB" id="A0AAN9I733"/>
<gene>
    <name evidence="2" type="ORF">RIF29_21298</name>
</gene>
<reference evidence="2 3" key="1">
    <citation type="submission" date="2024-01" db="EMBL/GenBank/DDBJ databases">
        <title>The genomes of 5 underutilized Papilionoideae crops provide insights into root nodulation and disease resistanc.</title>
        <authorList>
            <person name="Yuan L."/>
        </authorList>
    </citation>
    <scope>NUCLEOTIDE SEQUENCE [LARGE SCALE GENOMIC DNA]</scope>
    <source>
        <strain evidence="2">ZHUSHIDOU_FW_LH</strain>
        <tissue evidence="2">Leaf</tissue>
    </source>
</reference>
<dbReference type="EMBL" id="JAYWIO010000004">
    <property type="protein sequence ID" value="KAK7268597.1"/>
    <property type="molecule type" value="Genomic_DNA"/>
</dbReference>
<evidence type="ECO:0000313" key="3">
    <source>
        <dbReference type="Proteomes" id="UP001372338"/>
    </source>
</evidence>